<dbReference type="SUPFAM" id="SSF54637">
    <property type="entry name" value="Thioesterase/thiol ester dehydrase-isomerase"/>
    <property type="match status" value="1"/>
</dbReference>
<evidence type="ECO:0000256" key="1">
    <source>
        <dbReference type="SAM" id="MobiDB-lite"/>
    </source>
</evidence>
<dbReference type="FunFam" id="3.10.129.10:FF:000103">
    <property type="entry name" value="WGS project CABT00000000 data, contig 2.1"/>
    <property type="match status" value="1"/>
</dbReference>
<dbReference type="Proteomes" id="UP001174691">
    <property type="component" value="Unassembled WGS sequence"/>
</dbReference>
<dbReference type="PANTHER" id="PTHR28152:SF2">
    <property type="entry name" value="N-TERMINAL OF MAOC-LIKE DEHYDRATASE DOMAIN-CONTAINING PROTEIN"/>
    <property type="match status" value="1"/>
</dbReference>
<gene>
    <name evidence="2" type="ORF">NKR19_g6974</name>
</gene>
<sequence length="351" mass="38791">MPPRISAPRCLGLVDSRLWRRCLATDASGAAGQLMRHFRDRTIVRRQKLDGNQLQRLCLTLGRPTIESGLDARGEAPPDGTPIPPGYHLVYFTSADLESSLGPDGTDQSFNAPPPFSRRMWAGGQMTWEKDVQLRVGDVVEEHTTLRGAAAKQSRSGTEMVLVDVRKEFRTERGLGLVDQRSWIFRPPAGKAPTAAPSQDRQGEASKIYQPSISRDVNTGPAGPSEGVRCFPERHLRWSPVGLFRFSALTFNAHMIHYNETWTRTVEGHPQVVVHGPLNLINMLDYWRDHHLPKGSDGPRSISYRALSPLYAADDYVIKTTSAPSDKSHVTELTIEKSGVVSMTGTVTSSA</sequence>
<dbReference type="InterPro" id="IPR029069">
    <property type="entry name" value="HotDog_dom_sf"/>
</dbReference>
<accession>A0AA38RVG5</accession>
<dbReference type="GO" id="GO:0019171">
    <property type="term" value="F:(3R)-hydroxyacyl-[acyl-carrier-protein] dehydratase activity"/>
    <property type="evidence" value="ECO:0007669"/>
    <property type="project" value="TreeGrafter"/>
</dbReference>
<dbReference type="InterPro" id="IPR052741">
    <property type="entry name" value="Mitochondrial_HTD2"/>
</dbReference>
<evidence type="ECO:0000313" key="2">
    <source>
        <dbReference type="EMBL" id="KAJ9143195.1"/>
    </source>
</evidence>
<name>A0AA38RVG5_9PEZI</name>
<dbReference type="AlphaFoldDB" id="A0AA38RVG5"/>
<evidence type="ECO:0000313" key="3">
    <source>
        <dbReference type="Proteomes" id="UP001174691"/>
    </source>
</evidence>
<dbReference type="PANTHER" id="PTHR28152">
    <property type="entry name" value="HYDROXYACYL-THIOESTER DEHYDRATASE TYPE 2, MITOCHONDRIAL"/>
    <property type="match status" value="1"/>
</dbReference>
<dbReference type="Gene3D" id="3.10.129.10">
    <property type="entry name" value="Hotdog Thioesterase"/>
    <property type="match status" value="1"/>
</dbReference>
<reference evidence="2" key="1">
    <citation type="submission" date="2022-07" db="EMBL/GenBank/DDBJ databases">
        <title>Fungi with potential for degradation of polypropylene.</title>
        <authorList>
            <person name="Gostincar C."/>
        </authorList>
    </citation>
    <scope>NUCLEOTIDE SEQUENCE</scope>
    <source>
        <strain evidence="2">EXF-13287</strain>
    </source>
</reference>
<comment type="caution">
    <text evidence="2">The sequence shown here is derived from an EMBL/GenBank/DDBJ whole genome shotgun (WGS) entry which is preliminary data.</text>
</comment>
<feature type="region of interest" description="Disordered" evidence="1">
    <location>
        <begin position="188"/>
        <end position="207"/>
    </location>
</feature>
<protein>
    <submittedName>
        <fullName evidence="2">Mesaconyl-c4 hydratase</fullName>
    </submittedName>
</protein>
<dbReference type="GO" id="GO:0005739">
    <property type="term" value="C:mitochondrion"/>
    <property type="evidence" value="ECO:0007669"/>
    <property type="project" value="TreeGrafter"/>
</dbReference>
<organism evidence="2 3">
    <name type="scientific">Coniochaeta hoffmannii</name>
    <dbReference type="NCBI Taxonomy" id="91930"/>
    <lineage>
        <taxon>Eukaryota</taxon>
        <taxon>Fungi</taxon>
        <taxon>Dikarya</taxon>
        <taxon>Ascomycota</taxon>
        <taxon>Pezizomycotina</taxon>
        <taxon>Sordariomycetes</taxon>
        <taxon>Sordariomycetidae</taxon>
        <taxon>Coniochaetales</taxon>
        <taxon>Coniochaetaceae</taxon>
        <taxon>Coniochaeta</taxon>
    </lineage>
</organism>
<keyword evidence="3" id="KW-1185">Reference proteome</keyword>
<dbReference type="EMBL" id="JANBVN010000115">
    <property type="protein sequence ID" value="KAJ9143195.1"/>
    <property type="molecule type" value="Genomic_DNA"/>
</dbReference>
<proteinExistence type="predicted"/>